<dbReference type="Proteomes" id="UP000694402">
    <property type="component" value="Unassembled WGS sequence"/>
</dbReference>
<accession>A0A8C8IA83</accession>
<dbReference type="Ensembl" id="ENSOTST00005083198.2">
    <property type="protein sequence ID" value="ENSOTSP00005076771.2"/>
    <property type="gene ID" value="ENSOTSG00005036196.2"/>
</dbReference>
<organism evidence="1 2">
    <name type="scientific">Oncorhynchus tshawytscha</name>
    <name type="common">Chinook salmon</name>
    <name type="synonym">Salmo tshawytscha</name>
    <dbReference type="NCBI Taxonomy" id="74940"/>
    <lineage>
        <taxon>Eukaryota</taxon>
        <taxon>Metazoa</taxon>
        <taxon>Chordata</taxon>
        <taxon>Craniata</taxon>
        <taxon>Vertebrata</taxon>
        <taxon>Euteleostomi</taxon>
        <taxon>Actinopterygii</taxon>
        <taxon>Neopterygii</taxon>
        <taxon>Teleostei</taxon>
        <taxon>Protacanthopterygii</taxon>
        <taxon>Salmoniformes</taxon>
        <taxon>Salmonidae</taxon>
        <taxon>Salmoninae</taxon>
        <taxon>Oncorhynchus</taxon>
    </lineage>
</organism>
<sequence length="101" mass="11216">VRKPGARFKRRILFNPRKALLPHRFYTARHRPGSGAPCMHYLVLQEGSCRSGRVSRAGAVVEGDVLQGPGKSWDCCLVQVDLFLEAVQVQVGVVGQVDIRF</sequence>
<name>A0A8C8IA83_ONCTS</name>
<dbReference type="AlphaFoldDB" id="A0A8C8IA83"/>
<evidence type="ECO:0000313" key="2">
    <source>
        <dbReference type="Proteomes" id="UP000694402"/>
    </source>
</evidence>
<reference evidence="1" key="1">
    <citation type="submission" date="2025-08" db="UniProtKB">
        <authorList>
            <consortium name="Ensembl"/>
        </authorList>
    </citation>
    <scope>IDENTIFICATION</scope>
</reference>
<proteinExistence type="predicted"/>
<reference evidence="1" key="2">
    <citation type="submission" date="2025-09" db="UniProtKB">
        <authorList>
            <consortium name="Ensembl"/>
        </authorList>
    </citation>
    <scope>IDENTIFICATION</scope>
</reference>
<protein>
    <submittedName>
        <fullName evidence="1">Uncharacterized protein</fullName>
    </submittedName>
</protein>
<keyword evidence="2" id="KW-1185">Reference proteome</keyword>
<evidence type="ECO:0000313" key="1">
    <source>
        <dbReference type="Ensembl" id="ENSOTSP00005076771.2"/>
    </source>
</evidence>